<evidence type="ECO:0000256" key="7">
    <source>
        <dbReference type="ARBA" id="ARBA00022982"/>
    </source>
</evidence>
<evidence type="ECO:0000256" key="13">
    <source>
        <dbReference type="ARBA" id="ARBA00048483"/>
    </source>
</evidence>
<dbReference type="PANTHER" id="PTHR32361:SF9">
    <property type="entry name" value="FERRIC REDUCTASE TRANSMEMBRANE COMPONENT 3-RELATED"/>
    <property type="match status" value="1"/>
</dbReference>
<dbReference type="SUPFAM" id="SSF63380">
    <property type="entry name" value="Riboflavin synthase domain-like"/>
    <property type="match status" value="1"/>
</dbReference>
<comment type="similarity">
    <text evidence="2">Belongs to the ferric reductase (FRE) family.</text>
</comment>
<keyword evidence="4" id="KW-0813">Transport</keyword>
<dbReference type="EC" id="1.16.1.9" evidence="3"/>
<dbReference type="InterPro" id="IPR017927">
    <property type="entry name" value="FAD-bd_FR_type"/>
</dbReference>
<feature type="transmembrane region" description="Helical" evidence="14">
    <location>
        <begin position="144"/>
        <end position="164"/>
    </location>
</feature>
<evidence type="ECO:0000256" key="11">
    <source>
        <dbReference type="ARBA" id="ARBA00023136"/>
    </source>
</evidence>
<evidence type="ECO:0000256" key="14">
    <source>
        <dbReference type="SAM" id="Phobius"/>
    </source>
</evidence>
<dbReference type="SFLD" id="SFLDS00052">
    <property type="entry name" value="Ferric_Reductase_Domain"/>
    <property type="match status" value="1"/>
</dbReference>
<dbReference type="GO" id="GO:0052851">
    <property type="term" value="F:ferric-chelate reductase (NADPH) activity"/>
    <property type="evidence" value="ECO:0007669"/>
    <property type="project" value="UniProtKB-EC"/>
</dbReference>
<evidence type="ECO:0000313" key="17">
    <source>
        <dbReference type="Proteomes" id="UP001175211"/>
    </source>
</evidence>
<dbReference type="AlphaFoldDB" id="A0AA39JZA6"/>
<dbReference type="Pfam" id="PF08030">
    <property type="entry name" value="NAD_binding_6"/>
    <property type="match status" value="1"/>
</dbReference>
<keyword evidence="17" id="KW-1185">Reference proteome</keyword>
<feature type="transmembrane region" description="Helical" evidence="14">
    <location>
        <begin position="184"/>
        <end position="201"/>
    </location>
</feature>
<dbReference type="GO" id="GO:0015677">
    <property type="term" value="P:copper ion import"/>
    <property type="evidence" value="ECO:0007669"/>
    <property type="project" value="TreeGrafter"/>
</dbReference>
<evidence type="ECO:0000256" key="6">
    <source>
        <dbReference type="ARBA" id="ARBA00022692"/>
    </source>
</evidence>
<dbReference type="SUPFAM" id="SSF52343">
    <property type="entry name" value="Ferredoxin reductase-like, C-terminal NADP-linked domain"/>
    <property type="match status" value="1"/>
</dbReference>
<accession>A0AA39JZA6</accession>
<protein>
    <recommendedName>
        <fullName evidence="3">ferric-chelate reductase (NADPH)</fullName>
        <ecNumber evidence="3">1.16.1.9</ecNumber>
    </recommendedName>
</protein>
<evidence type="ECO:0000256" key="2">
    <source>
        <dbReference type="ARBA" id="ARBA00006278"/>
    </source>
</evidence>
<keyword evidence="6 14" id="KW-0812">Transmembrane</keyword>
<dbReference type="InterPro" id="IPR051410">
    <property type="entry name" value="Ferric/Cupric_Reductase"/>
</dbReference>
<dbReference type="PROSITE" id="PS51384">
    <property type="entry name" value="FAD_FR"/>
    <property type="match status" value="1"/>
</dbReference>
<evidence type="ECO:0000313" key="16">
    <source>
        <dbReference type="EMBL" id="KAK0450521.1"/>
    </source>
</evidence>
<dbReference type="PANTHER" id="PTHR32361">
    <property type="entry name" value="FERRIC/CUPRIC REDUCTASE TRANSMEMBRANE COMPONENT"/>
    <property type="match status" value="1"/>
</dbReference>
<proteinExistence type="inferred from homology"/>
<sequence>MSAGTAPTIPTEFQQYNSYVEDPKWQRRFTAIWASCVGAAILYSLPYLVRSIRNRRTWLWFQGVSEDFSAKGIYVPLQQATPRRSIPAKKHLECIFGTIGSVTLWTPPFLALNVGQIFVILAYLAIVLVCIIVDAQLKDNPNRAGFLALAQLPVVFLFATKNSLLSLLLGPGHGYEKLNYVHRWSGRFMFLGAVVHGSLWIRNHLEWNLTILGEQKETSGIAALGVLCVIVLTSVRPARRVCYEIFFVVHVLGFVAFFITICYHTTYASPWIFPPLAFYGLDMLMRLFRYRIKDATVTAVDNQMTIIRIPDCDFGWEAGQHICLRVFFSGRVFESHPLTILSAPSRVSCISSPGIILGARVSGDWTRALNVFTANESAENKTKCLEHEDKAGTTGADVPVQVMLDGPYGGCSIDLGQYESVLLFAGGSGATFTIGLLDDIVGKCVKLGRPRGERTKRIEFVWCIRSFGSIDWFAPMLMDITNVAGRPGSTLDVHVSIYVTCLCNPDAVPSIPNSDVIFERPGFGKVLGDLVTPPPPDDEEEKKLSWVGLGGGVGVCVCGPESLIREASNAVARLGMTRSGELGGVGLHTELFSM</sequence>
<dbReference type="Proteomes" id="UP001175211">
    <property type="component" value="Unassembled WGS sequence"/>
</dbReference>
<gene>
    <name evidence="16" type="ORF">EV420DRAFT_737991</name>
</gene>
<dbReference type="CDD" id="cd06186">
    <property type="entry name" value="NOX_Duox_like_FAD_NADP"/>
    <property type="match status" value="1"/>
</dbReference>
<feature type="domain" description="FAD-binding FR-type" evidence="15">
    <location>
        <begin position="285"/>
        <end position="414"/>
    </location>
</feature>
<keyword evidence="5" id="KW-1003">Cell membrane</keyword>
<comment type="subcellular location">
    <subcellularLocation>
        <location evidence="1">Cell membrane</location>
        <topology evidence="1">Multi-pass membrane protein</topology>
    </subcellularLocation>
</comment>
<evidence type="ECO:0000256" key="9">
    <source>
        <dbReference type="ARBA" id="ARBA00023002"/>
    </source>
</evidence>
<reference evidence="16" key="1">
    <citation type="submission" date="2023-06" db="EMBL/GenBank/DDBJ databases">
        <authorList>
            <consortium name="Lawrence Berkeley National Laboratory"/>
            <person name="Ahrendt S."/>
            <person name="Sahu N."/>
            <person name="Indic B."/>
            <person name="Wong-Bajracharya J."/>
            <person name="Merenyi Z."/>
            <person name="Ke H.-M."/>
            <person name="Monk M."/>
            <person name="Kocsube S."/>
            <person name="Drula E."/>
            <person name="Lipzen A."/>
            <person name="Balint B."/>
            <person name="Henrissat B."/>
            <person name="Andreopoulos B."/>
            <person name="Martin F.M."/>
            <person name="Harder C.B."/>
            <person name="Rigling D."/>
            <person name="Ford K.L."/>
            <person name="Foster G.D."/>
            <person name="Pangilinan J."/>
            <person name="Papanicolaou A."/>
            <person name="Barry K."/>
            <person name="LaButti K."/>
            <person name="Viragh M."/>
            <person name="Koriabine M."/>
            <person name="Yan M."/>
            <person name="Riley R."/>
            <person name="Champramary S."/>
            <person name="Plett K.L."/>
            <person name="Tsai I.J."/>
            <person name="Slot J."/>
            <person name="Sipos G."/>
            <person name="Plett J."/>
            <person name="Nagy L.G."/>
            <person name="Grigoriev I.V."/>
        </authorList>
    </citation>
    <scope>NUCLEOTIDE SEQUENCE</scope>
    <source>
        <strain evidence="16">CCBAS 213</strain>
    </source>
</reference>
<keyword evidence="12" id="KW-0325">Glycoprotein</keyword>
<dbReference type="SFLD" id="SFLDG01168">
    <property type="entry name" value="Ferric_reductase_subgroup_(FRE"/>
    <property type="match status" value="1"/>
</dbReference>
<dbReference type="InterPro" id="IPR039261">
    <property type="entry name" value="FNR_nucleotide-bd"/>
</dbReference>
<evidence type="ECO:0000259" key="15">
    <source>
        <dbReference type="PROSITE" id="PS51384"/>
    </source>
</evidence>
<dbReference type="InterPro" id="IPR017938">
    <property type="entry name" value="Riboflavin_synthase-like_b-brl"/>
</dbReference>
<feature type="transmembrane region" description="Helical" evidence="14">
    <location>
        <begin position="221"/>
        <end position="239"/>
    </location>
</feature>
<comment type="caution">
    <text evidence="16">The sequence shown here is derived from an EMBL/GenBank/DDBJ whole genome shotgun (WGS) entry which is preliminary data.</text>
</comment>
<name>A0AA39JZA6_ARMTA</name>
<dbReference type="EMBL" id="JAUEPS010000035">
    <property type="protein sequence ID" value="KAK0450521.1"/>
    <property type="molecule type" value="Genomic_DNA"/>
</dbReference>
<keyword evidence="7" id="KW-0249">Electron transport</keyword>
<evidence type="ECO:0000256" key="8">
    <source>
        <dbReference type="ARBA" id="ARBA00022989"/>
    </source>
</evidence>
<dbReference type="InterPro" id="IPR013112">
    <property type="entry name" value="FAD-bd_8"/>
</dbReference>
<dbReference type="Pfam" id="PF08022">
    <property type="entry name" value="FAD_binding_8"/>
    <property type="match status" value="1"/>
</dbReference>
<dbReference type="RefSeq" id="XP_060327392.1">
    <property type="nucleotide sequence ID" value="XM_060483270.1"/>
</dbReference>
<dbReference type="Gene3D" id="3.40.50.80">
    <property type="entry name" value="Nucleotide-binding domain of ferredoxin-NADP reductase (FNR) module"/>
    <property type="match status" value="1"/>
</dbReference>
<keyword evidence="8 14" id="KW-1133">Transmembrane helix</keyword>
<dbReference type="InterPro" id="IPR013130">
    <property type="entry name" value="Fe3_Rdtase_TM_dom"/>
</dbReference>
<keyword evidence="10" id="KW-0406">Ion transport</keyword>
<evidence type="ECO:0000256" key="5">
    <source>
        <dbReference type="ARBA" id="ARBA00022475"/>
    </source>
</evidence>
<feature type="transmembrane region" description="Helical" evidence="14">
    <location>
        <begin position="31"/>
        <end position="49"/>
    </location>
</feature>
<evidence type="ECO:0000256" key="12">
    <source>
        <dbReference type="ARBA" id="ARBA00023180"/>
    </source>
</evidence>
<evidence type="ECO:0000256" key="3">
    <source>
        <dbReference type="ARBA" id="ARBA00012668"/>
    </source>
</evidence>
<organism evidence="16 17">
    <name type="scientific">Armillaria tabescens</name>
    <name type="common">Ringless honey mushroom</name>
    <name type="synonym">Agaricus tabescens</name>
    <dbReference type="NCBI Taxonomy" id="1929756"/>
    <lineage>
        <taxon>Eukaryota</taxon>
        <taxon>Fungi</taxon>
        <taxon>Dikarya</taxon>
        <taxon>Basidiomycota</taxon>
        <taxon>Agaricomycotina</taxon>
        <taxon>Agaricomycetes</taxon>
        <taxon>Agaricomycetidae</taxon>
        <taxon>Agaricales</taxon>
        <taxon>Marasmiineae</taxon>
        <taxon>Physalacriaceae</taxon>
        <taxon>Desarmillaria</taxon>
    </lineage>
</organism>
<keyword evidence="11 14" id="KW-0472">Membrane</keyword>
<feature type="transmembrane region" description="Helical" evidence="14">
    <location>
        <begin position="245"/>
        <end position="263"/>
    </location>
</feature>
<keyword evidence="9" id="KW-0560">Oxidoreductase</keyword>
<dbReference type="GO" id="GO:0005886">
    <property type="term" value="C:plasma membrane"/>
    <property type="evidence" value="ECO:0007669"/>
    <property type="project" value="UniProtKB-SubCell"/>
</dbReference>
<dbReference type="GeneID" id="85366818"/>
<dbReference type="Pfam" id="PF01794">
    <property type="entry name" value="Ferric_reduct"/>
    <property type="match status" value="1"/>
</dbReference>
<comment type="catalytic activity">
    <reaction evidence="13">
        <text>2 a Fe(II)-siderophore + NADP(+) + H(+) = 2 a Fe(III)-siderophore + NADPH</text>
        <dbReference type="Rhea" id="RHEA:28795"/>
        <dbReference type="Rhea" id="RHEA-COMP:11342"/>
        <dbReference type="Rhea" id="RHEA-COMP:11344"/>
        <dbReference type="ChEBI" id="CHEBI:15378"/>
        <dbReference type="ChEBI" id="CHEBI:29033"/>
        <dbReference type="ChEBI" id="CHEBI:29034"/>
        <dbReference type="ChEBI" id="CHEBI:57783"/>
        <dbReference type="ChEBI" id="CHEBI:58349"/>
        <dbReference type="EC" id="1.16.1.9"/>
    </reaction>
</comment>
<feature type="transmembrane region" description="Helical" evidence="14">
    <location>
        <begin position="117"/>
        <end position="137"/>
    </location>
</feature>
<dbReference type="GO" id="GO:0006879">
    <property type="term" value="P:intracellular iron ion homeostasis"/>
    <property type="evidence" value="ECO:0007669"/>
    <property type="project" value="TreeGrafter"/>
</dbReference>
<evidence type="ECO:0000256" key="10">
    <source>
        <dbReference type="ARBA" id="ARBA00023065"/>
    </source>
</evidence>
<evidence type="ECO:0000256" key="1">
    <source>
        <dbReference type="ARBA" id="ARBA00004651"/>
    </source>
</evidence>
<evidence type="ECO:0000256" key="4">
    <source>
        <dbReference type="ARBA" id="ARBA00022448"/>
    </source>
</evidence>
<dbReference type="InterPro" id="IPR013121">
    <property type="entry name" value="Fe_red_NAD-bd_6"/>
</dbReference>
<dbReference type="GO" id="GO:0006826">
    <property type="term" value="P:iron ion transport"/>
    <property type="evidence" value="ECO:0007669"/>
    <property type="project" value="UniProtKB-ARBA"/>
</dbReference>